<evidence type="ECO:0000256" key="7">
    <source>
        <dbReference type="ARBA" id="ARBA00023136"/>
    </source>
</evidence>
<evidence type="ECO:0000313" key="10">
    <source>
        <dbReference type="Proteomes" id="UP000490800"/>
    </source>
</evidence>
<proteinExistence type="inferred from homology"/>
<evidence type="ECO:0000256" key="2">
    <source>
        <dbReference type="ARBA" id="ARBA00007998"/>
    </source>
</evidence>
<dbReference type="AlphaFoldDB" id="A0A7X3FF91"/>
<evidence type="ECO:0000256" key="4">
    <source>
        <dbReference type="ARBA" id="ARBA00022544"/>
    </source>
</evidence>
<keyword evidence="10" id="KW-1185">Reference proteome</keyword>
<feature type="transmembrane region" description="Helical" evidence="8">
    <location>
        <begin position="143"/>
        <end position="164"/>
    </location>
</feature>
<dbReference type="Pfam" id="PF03845">
    <property type="entry name" value="Spore_permease"/>
    <property type="match status" value="1"/>
</dbReference>
<feature type="transmembrane region" description="Helical" evidence="8">
    <location>
        <begin position="81"/>
        <end position="102"/>
    </location>
</feature>
<feature type="transmembrane region" description="Helical" evidence="8">
    <location>
        <begin position="12"/>
        <end position="32"/>
    </location>
</feature>
<evidence type="ECO:0000256" key="5">
    <source>
        <dbReference type="ARBA" id="ARBA00022692"/>
    </source>
</evidence>
<feature type="transmembrane region" description="Helical" evidence="8">
    <location>
        <begin position="38"/>
        <end position="60"/>
    </location>
</feature>
<feature type="transmembrane region" description="Helical" evidence="8">
    <location>
        <begin position="307"/>
        <end position="324"/>
    </location>
</feature>
<dbReference type="Proteomes" id="UP000490800">
    <property type="component" value="Unassembled WGS sequence"/>
</dbReference>
<comment type="subcellular location">
    <subcellularLocation>
        <location evidence="1">Membrane</location>
        <topology evidence="1">Multi-pass membrane protein</topology>
    </subcellularLocation>
</comment>
<gene>
    <name evidence="9" type="ORF">EDM21_03250</name>
</gene>
<name>A0A7X3FF91_9BACL</name>
<dbReference type="GO" id="GO:0009847">
    <property type="term" value="P:spore germination"/>
    <property type="evidence" value="ECO:0007669"/>
    <property type="project" value="InterPro"/>
</dbReference>
<dbReference type="EMBL" id="RHLK01000002">
    <property type="protein sequence ID" value="MVO98559.1"/>
    <property type="molecule type" value="Genomic_DNA"/>
</dbReference>
<feature type="transmembrane region" description="Helical" evidence="8">
    <location>
        <begin position="216"/>
        <end position="241"/>
    </location>
</feature>
<dbReference type="InterPro" id="IPR004761">
    <property type="entry name" value="Spore_GerAB"/>
</dbReference>
<accession>A0A7X3FF91</accession>
<evidence type="ECO:0000256" key="8">
    <source>
        <dbReference type="SAM" id="Phobius"/>
    </source>
</evidence>
<organism evidence="9 10">
    <name type="scientific">Paenibacillus lutrae</name>
    <dbReference type="NCBI Taxonomy" id="2078573"/>
    <lineage>
        <taxon>Bacteria</taxon>
        <taxon>Bacillati</taxon>
        <taxon>Bacillota</taxon>
        <taxon>Bacilli</taxon>
        <taxon>Bacillales</taxon>
        <taxon>Paenibacillaceae</taxon>
        <taxon>Paenibacillus</taxon>
    </lineage>
</organism>
<evidence type="ECO:0000313" key="9">
    <source>
        <dbReference type="EMBL" id="MVO98559.1"/>
    </source>
</evidence>
<keyword evidence="5 8" id="KW-0812">Transmembrane</keyword>
<feature type="transmembrane region" description="Helical" evidence="8">
    <location>
        <begin position="270"/>
        <end position="295"/>
    </location>
</feature>
<dbReference type="RefSeq" id="WP_157332881.1">
    <property type="nucleotide sequence ID" value="NZ_RHLK01000002.1"/>
</dbReference>
<reference evidence="9 10" key="1">
    <citation type="journal article" date="2019" name="Microorganisms">
        <title>Paenibacillus lutrae sp. nov., A Chitinolytic Species Isolated from A River Otter in Castril Natural Park, Granada, Spain.</title>
        <authorList>
            <person name="Rodriguez M."/>
            <person name="Reina J.C."/>
            <person name="Bejar V."/>
            <person name="Llamas I."/>
        </authorList>
    </citation>
    <scope>NUCLEOTIDE SEQUENCE [LARGE SCALE GENOMIC DNA]</scope>
    <source>
        <strain evidence="9 10">N10</strain>
    </source>
</reference>
<keyword evidence="4" id="KW-0309">Germination</keyword>
<dbReference type="PANTHER" id="PTHR34975:SF2">
    <property type="entry name" value="SPORE GERMINATION PROTEIN A2"/>
    <property type="match status" value="1"/>
</dbReference>
<sequence>MSYPRISATEWFVILTVSSIAMGPIRFPAYLAKQMDQHGWVLLLAALSISLWNTYIAVALSRKHSGESITEWSRHYLGKPLAAVYTLCIAIYFFVWGMLTFAEHWLLTSYSTLKETPVYLIVLLMLPVVLYMLLQGLEAWARLFLLLGYVLVIWLIVINLPQLVNSDFSNLLPLGNFGIDKMAGMNALTIFYLFKGFAVLYFLYPYLKTEKRLFGLSALATGVAGMELLFAFLLPLTVFGAKTAKTFTFPYQESMETVPFYLLPFEKLSFIAPLFFVLVTIMILIVSISCCTQAICSLFPRLREKTVSTLITIMMGLTLLQSLSVHDVDFLVLSTAIVFGILFFLVPNYMWMVSLFKKENPA</sequence>
<keyword evidence="7 8" id="KW-0472">Membrane</keyword>
<feature type="transmembrane region" description="Helical" evidence="8">
    <location>
        <begin position="117"/>
        <end position="134"/>
    </location>
</feature>
<evidence type="ECO:0000256" key="6">
    <source>
        <dbReference type="ARBA" id="ARBA00022989"/>
    </source>
</evidence>
<comment type="similarity">
    <text evidence="2">Belongs to the amino acid-polyamine-organocation (APC) superfamily. Spore germination protein (SGP) (TC 2.A.3.9) family.</text>
</comment>
<evidence type="ECO:0000256" key="3">
    <source>
        <dbReference type="ARBA" id="ARBA00022448"/>
    </source>
</evidence>
<protein>
    <submittedName>
        <fullName evidence="9">GerAB/ArcD/ProY family transporter</fullName>
    </submittedName>
</protein>
<evidence type="ECO:0000256" key="1">
    <source>
        <dbReference type="ARBA" id="ARBA00004141"/>
    </source>
</evidence>
<keyword evidence="6 8" id="KW-1133">Transmembrane helix</keyword>
<dbReference type="PANTHER" id="PTHR34975">
    <property type="entry name" value="SPORE GERMINATION PROTEIN A2"/>
    <property type="match status" value="1"/>
</dbReference>
<feature type="transmembrane region" description="Helical" evidence="8">
    <location>
        <begin position="330"/>
        <end position="351"/>
    </location>
</feature>
<feature type="transmembrane region" description="Helical" evidence="8">
    <location>
        <begin position="184"/>
        <end position="204"/>
    </location>
</feature>
<dbReference type="GO" id="GO:0016020">
    <property type="term" value="C:membrane"/>
    <property type="evidence" value="ECO:0007669"/>
    <property type="project" value="UniProtKB-SubCell"/>
</dbReference>
<keyword evidence="3" id="KW-0813">Transport</keyword>
<comment type="caution">
    <text evidence="9">The sequence shown here is derived from an EMBL/GenBank/DDBJ whole genome shotgun (WGS) entry which is preliminary data.</text>
</comment>
<dbReference type="OrthoDB" id="2570041at2"/>